<protein>
    <submittedName>
        <fullName evidence="6">G2E3 ligase</fullName>
    </submittedName>
</protein>
<dbReference type="PANTHER" id="PTHR12420:SF47">
    <property type="entry name" value="PHD FINGER PROTEIN 7"/>
    <property type="match status" value="1"/>
</dbReference>
<comment type="caution">
    <text evidence="6">The sequence shown here is derived from an EMBL/GenBank/DDBJ whole genome shotgun (WGS) entry which is preliminary data.</text>
</comment>
<keyword evidence="6" id="KW-0436">Ligase</keyword>
<dbReference type="InterPro" id="IPR013083">
    <property type="entry name" value="Znf_RING/FYVE/PHD"/>
</dbReference>
<name>A0A851FPT0_PITSO</name>
<feature type="non-terminal residue" evidence="6">
    <location>
        <position position="162"/>
    </location>
</feature>
<evidence type="ECO:0000256" key="3">
    <source>
        <dbReference type="ARBA" id="ARBA00022833"/>
    </source>
</evidence>
<organism evidence="6 7">
    <name type="scientific">Pitta sordida</name>
    <name type="common">Hooded pitta</name>
    <dbReference type="NCBI Taxonomy" id="9163"/>
    <lineage>
        <taxon>Eukaryota</taxon>
        <taxon>Metazoa</taxon>
        <taxon>Chordata</taxon>
        <taxon>Craniata</taxon>
        <taxon>Vertebrata</taxon>
        <taxon>Euteleostomi</taxon>
        <taxon>Archelosauria</taxon>
        <taxon>Archosauria</taxon>
        <taxon>Dinosauria</taxon>
        <taxon>Saurischia</taxon>
        <taxon>Theropoda</taxon>
        <taxon>Coelurosauria</taxon>
        <taxon>Aves</taxon>
        <taxon>Neognathae</taxon>
        <taxon>Neoaves</taxon>
        <taxon>Telluraves</taxon>
        <taxon>Australaves</taxon>
        <taxon>Passeriformes</taxon>
        <taxon>Pittidae</taxon>
        <taxon>Pitta</taxon>
    </lineage>
</organism>
<dbReference type="InterPro" id="IPR001841">
    <property type="entry name" value="Znf_RING"/>
</dbReference>
<dbReference type="OrthoDB" id="512616at2759"/>
<dbReference type="GO" id="GO:0005634">
    <property type="term" value="C:nucleus"/>
    <property type="evidence" value="ECO:0007669"/>
    <property type="project" value="TreeGrafter"/>
</dbReference>
<dbReference type="PROSITE" id="PS50089">
    <property type="entry name" value="ZF_RING_2"/>
    <property type="match status" value="1"/>
</dbReference>
<evidence type="ECO:0000256" key="4">
    <source>
        <dbReference type="PROSITE-ProRule" id="PRU00175"/>
    </source>
</evidence>
<keyword evidence="1" id="KW-0479">Metal-binding</keyword>
<dbReference type="Gene3D" id="3.30.40.10">
    <property type="entry name" value="Zinc/RING finger domain, C3HC4 (zinc finger)"/>
    <property type="match status" value="1"/>
</dbReference>
<dbReference type="InterPro" id="IPR011011">
    <property type="entry name" value="Znf_FYVE_PHD"/>
</dbReference>
<evidence type="ECO:0000259" key="5">
    <source>
        <dbReference type="PROSITE" id="PS50089"/>
    </source>
</evidence>
<evidence type="ECO:0000256" key="1">
    <source>
        <dbReference type="ARBA" id="ARBA00022723"/>
    </source>
</evidence>
<accession>A0A851FPT0</accession>
<keyword evidence="7" id="KW-1185">Reference proteome</keyword>
<evidence type="ECO:0000256" key="2">
    <source>
        <dbReference type="ARBA" id="ARBA00022771"/>
    </source>
</evidence>
<dbReference type="EMBL" id="WEKX01026331">
    <property type="protein sequence ID" value="NWI96579.1"/>
    <property type="molecule type" value="Genomic_DNA"/>
</dbReference>
<evidence type="ECO:0000313" key="6">
    <source>
        <dbReference type="EMBL" id="NWI96579.1"/>
    </source>
</evidence>
<dbReference type="AlphaFoldDB" id="A0A851FPT0"/>
<dbReference type="GO" id="GO:0016874">
    <property type="term" value="F:ligase activity"/>
    <property type="evidence" value="ECO:0007669"/>
    <property type="project" value="UniProtKB-KW"/>
</dbReference>
<dbReference type="InterPro" id="IPR051188">
    <property type="entry name" value="PHD-type_Zinc_Finger"/>
</dbReference>
<dbReference type="PANTHER" id="PTHR12420">
    <property type="entry name" value="PHD FINGER PROTEIN"/>
    <property type="match status" value="1"/>
</dbReference>
<feature type="domain" description="RING-type" evidence="5">
    <location>
        <begin position="22"/>
        <end position="71"/>
    </location>
</feature>
<dbReference type="SUPFAM" id="SSF57903">
    <property type="entry name" value="FYVE/PHD zinc finger"/>
    <property type="match status" value="2"/>
</dbReference>
<dbReference type="InterPro" id="IPR059102">
    <property type="entry name" value="PHD_PHF7/G2E3-like"/>
</dbReference>
<sequence length="162" mass="18132">AFCPAHRPEQALEVSPDPGTLCLICMESVEDRNTYSTLVCPACKTAWFNRDCIQGQALCAGRSAFWCPQCRVYRKFVLEMSLMGIQIPMREPLWEHDHAFAELGERHSQCNASKCLYPGGREEAEEDGPRELLLCCSCAAVGTHRHRSSLGDSRTGWECDSC</sequence>
<feature type="non-terminal residue" evidence="6">
    <location>
        <position position="1"/>
    </location>
</feature>
<keyword evidence="2 4" id="KW-0863">Zinc-finger</keyword>
<evidence type="ECO:0000313" key="7">
    <source>
        <dbReference type="Proteomes" id="UP000633448"/>
    </source>
</evidence>
<gene>
    <name evidence="6" type="primary">G2e3_2</name>
    <name evidence="6" type="ORF">PITSOR_R08331</name>
</gene>
<reference evidence="6" key="1">
    <citation type="submission" date="2019-10" db="EMBL/GenBank/DDBJ databases">
        <title>Bird 10,000 Genomes (B10K) Project - Family phase.</title>
        <authorList>
            <person name="Zhang G."/>
        </authorList>
    </citation>
    <scope>NUCLEOTIDE SEQUENCE</scope>
    <source>
        <strain evidence="6">B10K-DU-002-53</strain>
        <tissue evidence="6">Muscle</tissue>
    </source>
</reference>
<dbReference type="GO" id="GO:0008270">
    <property type="term" value="F:zinc ion binding"/>
    <property type="evidence" value="ECO:0007669"/>
    <property type="project" value="UniProtKB-KW"/>
</dbReference>
<keyword evidence="3" id="KW-0862">Zinc</keyword>
<dbReference type="Pfam" id="PF26054">
    <property type="entry name" value="PHD_G2E3"/>
    <property type="match status" value="1"/>
</dbReference>
<dbReference type="Proteomes" id="UP000633448">
    <property type="component" value="Unassembled WGS sequence"/>
</dbReference>
<proteinExistence type="predicted"/>